<dbReference type="AlphaFoldDB" id="A0A1G7HNJ6"/>
<dbReference type="Gene3D" id="3.40.50.2000">
    <property type="entry name" value="Glycogen Phosphorylase B"/>
    <property type="match status" value="1"/>
</dbReference>
<evidence type="ECO:0000313" key="2">
    <source>
        <dbReference type="EMBL" id="SDF02017.1"/>
    </source>
</evidence>
<evidence type="ECO:0000313" key="3">
    <source>
        <dbReference type="Proteomes" id="UP000199321"/>
    </source>
</evidence>
<keyword evidence="3" id="KW-1185">Reference proteome</keyword>
<feature type="domain" description="Glycosyl transferase family 1" evidence="1">
    <location>
        <begin position="222"/>
        <end position="364"/>
    </location>
</feature>
<gene>
    <name evidence="2" type="ORF">SAMN05421855_104199</name>
</gene>
<dbReference type="PANTHER" id="PTHR12526">
    <property type="entry name" value="GLYCOSYLTRANSFERASE"/>
    <property type="match status" value="1"/>
</dbReference>
<dbReference type="InterPro" id="IPR001296">
    <property type="entry name" value="Glyco_trans_1"/>
</dbReference>
<dbReference type="Proteomes" id="UP000199321">
    <property type="component" value="Unassembled WGS sequence"/>
</dbReference>
<dbReference type="PANTHER" id="PTHR12526:SF630">
    <property type="entry name" value="GLYCOSYLTRANSFERASE"/>
    <property type="match status" value="1"/>
</dbReference>
<name>A0A1G7HNJ6_9FLAO</name>
<dbReference type="SUPFAM" id="SSF53756">
    <property type="entry name" value="UDP-Glycosyltransferase/glycogen phosphorylase"/>
    <property type="match status" value="1"/>
</dbReference>
<dbReference type="RefSeq" id="WP_139149417.1">
    <property type="nucleotide sequence ID" value="NZ_BMWO01000004.1"/>
</dbReference>
<dbReference type="OrthoDB" id="1936552at2"/>
<dbReference type="EMBL" id="FNBA01000004">
    <property type="protein sequence ID" value="SDF02017.1"/>
    <property type="molecule type" value="Genomic_DNA"/>
</dbReference>
<protein>
    <submittedName>
        <fullName evidence="2">Glycosyltransferase involved in cell wall bisynthesis</fullName>
    </submittedName>
</protein>
<organism evidence="2 3">
    <name type="scientific">Ulvibacter litoralis</name>
    <dbReference type="NCBI Taxonomy" id="227084"/>
    <lineage>
        <taxon>Bacteria</taxon>
        <taxon>Pseudomonadati</taxon>
        <taxon>Bacteroidota</taxon>
        <taxon>Flavobacteriia</taxon>
        <taxon>Flavobacteriales</taxon>
        <taxon>Flavobacteriaceae</taxon>
        <taxon>Ulvibacter</taxon>
    </lineage>
</organism>
<dbReference type="STRING" id="227084.SAMN05421855_104199"/>
<reference evidence="2 3" key="1">
    <citation type="submission" date="2016-10" db="EMBL/GenBank/DDBJ databases">
        <authorList>
            <person name="de Groot N.N."/>
        </authorList>
    </citation>
    <scope>NUCLEOTIDE SEQUENCE [LARGE SCALE GENOMIC DNA]</scope>
    <source>
        <strain evidence="2 3">DSM 16195</strain>
    </source>
</reference>
<sequence length="393" mass="45160">MSSGTILYIGGFELPDKNAAAHRVISNGKILRELGYKVVFCGMNKDSENNGVSTPQEYYGFECYSLNYPNSTIDWFKYIIEYNYYVHLIKSQENVKAIICYNLPSGSLYRLKNYCNSNQIKIISDCTEWYEAPKEGGFLNRKVKKGDIFWRMRNLHFKMDGIISISEYLDRYYSVNNQNSIKVPPLVDVTDTKWQNDLVVTNRPVQFIYSGSPFSLTSKSSAKDRLDLIIKAMSNLKKEGRSFFLHIVGIELENFIEIYPNFKDEIESLKDSISFYGRVSHSESVRLLKSSDFSIFIRDENIVTKAGFPTKFVESITCGIPVLTNKNSNIVDYLTEGENGFLISTESDKSIQDSIDKAISLSPEEIYKMKVNCKKSQVFDYHNFLDDFKSLLK</sequence>
<evidence type="ECO:0000259" key="1">
    <source>
        <dbReference type="Pfam" id="PF00534"/>
    </source>
</evidence>
<dbReference type="GO" id="GO:0016757">
    <property type="term" value="F:glycosyltransferase activity"/>
    <property type="evidence" value="ECO:0007669"/>
    <property type="project" value="InterPro"/>
</dbReference>
<keyword evidence="2" id="KW-0808">Transferase</keyword>
<accession>A0A1G7HNJ6</accession>
<proteinExistence type="predicted"/>
<dbReference type="Pfam" id="PF00534">
    <property type="entry name" value="Glycos_transf_1"/>
    <property type="match status" value="1"/>
</dbReference>